<organism evidence="2 3">
    <name type="scientific">Elysia marginata</name>
    <dbReference type="NCBI Taxonomy" id="1093978"/>
    <lineage>
        <taxon>Eukaryota</taxon>
        <taxon>Metazoa</taxon>
        <taxon>Spiralia</taxon>
        <taxon>Lophotrochozoa</taxon>
        <taxon>Mollusca</taxon>
        <taxon>Gastropoda</taxon>
        <taxon>Heterobranchia</taxon>
        <taxon>Euthyneura</taxon>
        <taxon>Panpulmonata</taxon>
        <taxon>Sacoglossa</taxon>
        <taxon>Placobranchoidea</taxon>
        <taxon>Plakobranchidae</taxon>
        <taxon>Elysia</taxon>
    </lineage>
</organism>
<reference evidence="2 3" key="1">
    <citation type="journal article" date="2021" name="Elife">
        <title>Chloroplast acquisition without the gene transfer in kleptoplastic sea slugs, Plakobranchus ocellatus.</title>
        <authorList>
            <person name="Maeda T."/>
            <person name="Takahashi S."/>
            <person name="Yoshida T."/>
            <person name="Shimamura S."/>
            <person name="Takaki Y."/>
            <person name="Nagai Y."/>
            <person name="Toyoda A."/>
            <person name="Suzuki Y."/>
            <person name="Arimoto A."/>
            <person name="Ishii H."/>
            <person name="Satoh N."/>
            <person name="Nishiyama T."/>
            <person name="Hasebe M."/>
            <person name="Maruyama T."/>
            <person name="Minagawa J."/>
            <person name="Obokata J."/>
            <person name="Shigenobu S."/>
        </authorList>
    </citation>
    <scope>NUCLEOTIDE SEQUENCE [LARGE SCALE GENOMIC DNA]</scope>
</reference>
<keyword evidence="1" id="KW-0812">Transmembrane</keyword>
<keyword evidence="1" id="KW-0472">Membrane</keyword>
<keyword evidence="3" id="KW-1185">Reference proteome</keyword>
<evidence type="ECO:0000313" key="2">
    <source>
        <dbReference type="EMBL" id="GFR98232.1"/>
    </source>
</evidence>
<accession>A0AAV4HJC1</accession>
<sequence>MIGLKRITDDTPYQDPTKLAVMEFPYQLDKDVWTAKRLLNLPKCFSVDGVKYFGEVHNYYEQCNIPVYFVWLKYLSWFKLANEVMMVNQWQNVHNITCNAAVSNTTFPPMSDPCLYKTGDDVLNYTGFDKDNVLMDILLLVALQVGFRLLSLVALIVRARRSKE</sequence>
<comment type="caution">
    <text evidence="2">The sequence shown here is derived from an EMBL/GenBank/DDBJ whole genome shotgun (WGS) entry which is preliminary data.</text>
</comment>
<dbReference type="Proteomes" id="UP000762676">
    <property type="component" value="Unassembled WGS sequence"/>
</dbReference>
<evidence type="ECO:0000256" key="1">
    <source>
        <dbReference type="SAM" id="Phobius"/>
    </source>
</evidence>
<name>A0AAV4HJC1_9GAST</name>
<protein>
    <submittedName>
        <fullName evidence="2">Protein white-like</fullName>
    </submittedName>
</protein>
<evidence type="ECO:0000313" key="3">
    <source>
        <dbReference type="Proteomes" id="UP000762676"/>
    </source>
</evidence>
<keyword evidence="1" id="KW-1133">Transmembrane helix</keyword>
<proteinExistence type="predicted"/>
<dbReference type="EMBL" id="BMAT01002063">
    <property type="protein sequence ID" value="GFR98232.1"/>
    <property type="molecule type" value="Genomic_DNA"/>
</dbReference>
<dbReference type="AlphaFoldDB" id="A0AAV4HJC1"/>
<gene>
    <name evidence="2" type="ORF">ElyMa_001013100</name>
</gene>
<feature type="transmembrane region" description="Helical" evidence="1">
    <location>
        <begin position="137"/>
        <end position="157"/>
    </location>
</feature>